<dbReference type="EMBL" id="KN451646">
    <property type="protein sequence ID" value="KHG29740.1"/>
    <property type="molecule type" value="Genomic_DNA"/>
</dbReference>
<dbReference type="Proteomes" id="UP000032142">
    <property type="component" value="Unassembled WGS sequence"/>
</dbReference>
<sequence>MRGSRCRTPCRQESYVYMMGGAMC</sequence>
<dbReference type="AlphaFoldDB" id="A0A0B0PXJ0"/>
<evidence type="ECO:0000313" key="1">
    <source>
        <dbReference type="EMBL" id="KHG29740.1"/>
    </source>
</evidence>
<keyword evidence="2" id="KW-1185">Reference proteome</keyword>
<name>A0A0B0PXJ0_GOSAR</name>
<gene>
    <name evidence="1" type="ORF">F383_14933</name>
</gene>
<reference evidence="2" key="1">
    <citation type="submission" date="2014-09" db="EMBL/GenBank/DDBJ databases">
        <authorList>
            <person name="Mudge J."/>
            <person name="Ramaraj T."/>
            <person name="Lindquist I.E."/>
            <person name="Bharti A.K."/>
            <person name="Sundararajan A."/>
            <person name="Cameron C.T."/>
            <person name="Woodward J.E."/>
            <person name="May G.D."/>
            <person name="Brubaker C."/>
            <person name="Broadhvest J."/>
            <person name="Wilkins T.A."/>
        </authorList>
    </citation>
    <scope>NUCLEOTIDE SEQUENCE</scope>
    <source>
        <strain evidence="2">cv. AKA8401</strain>
    </source>
</reference>
<organism evidence="1 2">
    <name type="scientific">Gossypium arboreum</name>
    <name type="common">Tree cotton</name>
    <name type="synonym">Gossypium nanking</name>
    <dbReference type="NCBI Taxonomy" id="29729"/>
    <lineage>
        <taxon>Eukaryota</taxon>
        <taxon>Viridiplantae</taxon>
        <taxon>Streptophyta</taxon>
        <taxon>Embryophyta</taxon>
        <taxon>Tracheophyta</taxon>
        <taxon>Spermatophyta</taxon>
        <taxon>Magnoliopsida</taxon>
        <taxon>eudicotyledons</taxon>
        <taxon>Gunneridae</taxon>
        <taxon>Pentapetalae</taxon>
        <taxon>rosids</taxon>
        <taxon>malvids</taxon>
        <taxon>Malvales</taxon>
        <taxon>Malvaceae</taxon>
        <taxon>Malvoideae</taxon>
        <taxon>Gossypium</taxon>
    </lineage>
</organism>
<proteinExistence type="predicted"/>
<accession>A0A0B0PXJ0</accession>
<evidence type="ECO:0000313" key="2">
    <source>
        <dbReference type="Proteomes" id="UP000032142"/>
    </source>
</evidence>
<protein>
    <submittedName>
        <fullName evidence="1">Uncharacterized protein</fullName>
    </submittedName>
</protein>